<feature type="transmembrane region" description="Helical" evidence="17">
    <location>
        <begin position="67"/>
        <end position="85"/>
    </location>
</feature>
<evidence type="ECO:0000256" key="2">
    <source>
        <dbReference type="ARBA" id="ARBA00022676"/>
    </source>
</evidence>
<evidence type="ECO:0000256" key="17">
    <source>
        <dbReference type="SAM" id="Phobius"/>
    </source>
</evidence>
<evidence type="ECO:0000256" key="11">
    <source>
        <dbReference type="ARBA" id="ARBA00038053"/>
    </source>
</evidence>
<evidence type="ECO:0000313" key="19">
    <source>
        <dbReference type="Proteomes" id="UP000234384"/>
    </source>
</evidence>
<dbReference type="InterPro" id="IPR001182">
    <property type="entry name" value="FtsW/RodA"/>
</dbReference>
<feature type="transmembrane region" description="Helical" evidence="17">
    <location>
        <begin position="354"/>
        <end position="373"/>
    </location>
</feature>
<comment type="similarity">
    <text evidence="11">Belongs to the SEDS family. FtsW subfamily.</text>
</comment>
<dbReference type="GO" id="GO:0005886">
    <property type="term" value="C:plasma membrane"/>
    <property type="evidence" value="ECO:0007669"/>
    <property type="project" value="TreeGrafter"/>
</dbReference>
<evidence type="ECO:0000313" key="18">
    <source>
        <dbReference type="EMBL" id="PKY89616.1"/>
    </source>
</evidence>
<keyword evidence="3" id="KW-0808">Transferase</keyword>
<dbReference type="GO" id="GO:0009252">
    <property type="term" value="P:peptidoglycan biosynthetic process"/>
    <property type="evidence" value="ECO:0007669"/>
    <property type="project" value="UniProtKB-KW"/>
</dbReference>
<evidence type="ECO:0000256" key="15">
    <source>
        <dbReference type="ARBA" id="ARBA00049902"/>
    </source>
</evidence>
<sequence length="418" mass="46466">MNENNFSDHTSQSTLKSTTILMRMKQNLAQTFSRLDWKIISLTSILIIIGLVSVFSVTMPNDPVGTLRTQIFAITLGVIAGLVILSVPSKWLTDYRLIFLSNFVILALMFVTLLIGKIGGGARSWLMIVNRSFQPSEFFKLTSVWLIAWAINYSDREEILSQKKIRMSVDKLALLTILGGCFLIILQPDMGMLMIIAISLFMVKLYIDGSTKWVSRFYGGMIAVYIGLHLVSNLFDEALVSYQGMMEHFFERVAVFTNPFKYPLAGGYQLIEGYKALADGGLLGVGLFNGQAKQGRLPEIHTDFIFANIGEELGLVGCLVIIILYTILFLILYQRAARSRDVFRRSMIVGIANMLAVQTFTNIAGLASLIPLTGVTLPFISVGGTSLLVSIIMIAMVLRMIVEEENSKKLRLISNKKG</sequence>
<evidence type="ECO:0000256" key="5">
    <source>
        <dbReference type="ARBA" id="ARBA00022960"/>
    </source>
</evidence>
<dbReference type="EMBL" id="PKHE01000006">
    <property type="protein sequence ID" value="PKY89616.1"/>
    <property type="molecule type" value="Genomic_DNA"/>
</dbReference>
<evidence type="ECO:0000256" key="16">
    <source>
        <dbReference type="ARBA" id="ARBA00049966"/>
    </source>
</evidence>
<evidence type="ECO:0000256" key="12">
    <source>
        <dbReference type="ARBA" id="ARBA00041185"/>
    </source>
</evidence>
<keyword evidence="7 17" id="KW-1133">Transmembrane helix</keyword>
<dbReference type="GO" id="GO:0032153">
    <property type="term" value="C:cell division site"/>
    <property type="evidence" value="ECO:0007669"/>
    <property type="project" value="TreeGrafter"/>
</dbReference>
<evidence type="ECO:0000256" key="7">
    <source>
        <dbReference type="ARBA" id="ARBA00022989"/>
    </source>
</evidence>
<evidence type="ECO:0000256" key="14">
    <source>
        <dbReference type="ARBA" id="ARBA00044770"/>
    </source>
</evidence>
<evidence type="ECO:0000256" key="4">
    <source>
        <dbReference type="ARBA" id="ARBA00022692"/>
    </source>
</evidence>
<dbReference type="GO" id="GO:0015648">
    <property type="term" value="F:lipid-linked peptidoglycan transporter activity"/>
    <property type="evidence" value="ECO:0007669"/>
    <property type="project" value="TreeGrafter"/>
</dbReference>
<evidence type="ECO:0000256" key="8">
    <source>
        <dbReference type="ARBA" id="ARBA00023136"/>
    </source>
</evidence>
<gene>
    <name evidence="18" type="ORF">CYJ57_03585</name>
</gene>
<keyword evidence="4 17" id="KW-0812">Transmembrane</keyword>
<dbReference type="GO" id="GO:0051301">
    <property type="term" value="P:cell division"/>
    <property type="evidence" value="ECO:0007669"/>
    <property type="project" value="InterPro"/>
</dbReference>
<comment type="function">
    <text evidence="16">Peptidoglycan polymerase that is essential for cell division.</text>
</comment>
<dbReference type="AlphaFoldDB" id="A0A2I1K1S4"/>
<keyword evidence="6" id="KW-0573">Peptidoglycan synthesis</keyword>
<evidence type="ECO:0000256" key="1">
    <source>
        <dbReference type="ARBA" id="ARBA00004141"/>
    </source>
</evidence>
<evidence type="ECO:0000256" key="10">
    <source>
        <dbReference type="ARBA" id="ARBA00033270"/>
    </source>
</evidence>
<evidence type="ECO:0000256" key="9">
    <source>
        <dbReference type="ARBA" id="ARBA00032370"/>
    </source>
</evidence>
<dbReference type="GO" id="GO:0008360">
    <property type="term" value="P:regulation of cell shape"/>
    <property type="evidence" value="ECO:0007669"/>
    <property type="project" value="UniProtKB-KW"/>
</dbReference>
<feature type="transmembrane region" description="Helical" evidence="17">
    <location>
        <begin position="214"/>
        <end position="235"/>
    </location>
</feature>
<dbReference type="Pfam" id="PF01098">
    <property type="entry name" value="FTSW_RODA_SPOVE"/>
    <property type="match status" value="1"/>
</dbReference>
<dbReference type="GO" id="GO:0008955">
    <property type="term" value="F:peptidoglycan glycosyltransferase activity"/>
    <property type="evidence" value="ECO:0007669"/>
    <property type="project" value="UniProtKB-EC"/>
</dbReference>
<feature type="transmembrane region" description="Helical" evidence="17">
    <location>
        <begin position="97"/>
        <end position="118"/>
    </location>
</feature>
<evidence type="ECO:0000256" key="13">
    <source>
        <dbReference type="ARBA" id="ARBA00041418"/>
    </source>
</evidence>
<comment type="subcellular location">
    <subcellularLocation>
        <location evidence="1">Membrane</location>
        <topology evidence="1">Multi-pass membrane protein</topology>
    </subcellularLocation>
</comment>
<dbReference type="PANTHER" id="PTHR30474:SF2">
    <property type="entry name" value="PEPTIDOGLYCAN GLYCOSYLTRANSFERASE FTSW-RELATED"/>
    <property type="match status" value="1"/>
</dbReference>
<reference evidence="18 19" key="1">
    <citation type="submission" date="2017-12" db="EMBL/GenBank/DDBJ databases">
        <title>Phylogenetic diversity of female urinary microbiome.</title>
        <authorList>
            <person name="Thomas-White K."/>
            <person name="Wolfe A.J."/>
        </authorList>
    </citation>
    <scope>NUCLEOTIDE SEQUENCE [LARGE SCALE GENOMIC DNA]</scope>
    <source>
        <strain evidence="18 19">UMB0898</strain>
    </source>
</reference>
<dbReference type="EC" id="2.4.99.28" evidence="14"/>
<accession>A0A2I1K1S4</accession>
<evidence type="ECO:0000256" key="3">
    <source>
        <dbReference type="ARBA" id="ARBA00022679"/>
    </source>
</evidence>
<comment type="caution">
    <text evidence="18">The sequence shown here is derived from an EMBL/GenBank/DDBJ whole genome shotgun (WGS) entry which is preliminary data.</text>
</comment>
<organism evidence="18 19">
    <name type="scientific">Falseniella ignava</name>
    <dbReference type="NCBI Taxonomy" id="137730"/>
    <lineage>
        <taxon>Bacteria</taxon>
        <taxon>Bacillati</taxon>
        <taxon>Bacillota</taxon>
        <taxon>Bacilli</taxon>
        <taxon>Lactobacillales</taxon>
        <taxon>Aerococcaceae</taxon>
        <taxon>Falseniella</taxon>
    </lineage>
</organism>
<keyword evidence="8 17" id="KW-0472">Membrane</keyword>
<protein>
    <recommendedName>
        <fullName evidence="12">Probable peptidoglycan glycosyltransferase FtsW</fullName>
        <ecNumber evidence="14">2.4.99.28</ecNumber>
    </recommendedName>
    <alternativeName>
        <fullName evidence="13">Cell division protein FtsW</fullName>
    </alternativeName>
    <alternativeName>
        <fullName evidence="10">Cell wall polymerase</fullName>
    </alternativeName>
    <alternativeName>
        <fullName evidence="9">Peptidoglycan polymerase</fullName>
    </alternativeName>
</protein>
<proteinExistence type="inferred from homology"/>
<comment type="catalytic activity">
    <reaction evidence="15">
        <text>[GlcNAc-(1-&gt;4)-Mur2Ac(oyl-L-Ala-gamma-D-Glu-L-Lys-D-Ala-D-Ala)](n)-di-trans,octa-cis-undecaprenyl diphosphate + beta-D-GlcNAc-(1-&gt;4)-Mur2Ac(oyl-L-Ala-gamma-D-Glu-L-Lys-D-Ala-D-Ala)-di-trans,octa-cis-undecaprenyl diphosphate = [GlcNAc-(1-&gt;4)-Mur2Ac(oyl-L-Ala-gamma-D-Glu-L-Lys-D-Ala-D-Ala)](n+1)-di-trans,octa-cis-undecaprenyl diphosphate + di-trans,octa-cis-undecaprenyl diphosphate + H(+)</text>
        <dbReference type="Rhea" id="RHEA:23708"/>
        <dbReference type="Rhea" id="RHEA-COMP:9602"/>
        <dbReference type="Rhea" id="RHEA-COMP:9603"/>
        <dbReference type="ChEBI" id="CHEBI:15378"/>
        <dbReference type="ChEBI" id="CHEBI:58405"/>
        <dbReference type="ChEBI" id="CHEBI:60033"/>
        <dbReference type="ChEBI" id="CHEBI:78435"/>
        <dbReference type="EC" id="2.4.99.28"/>
    </reaction>
</comment>
<feature type="transmembrane region" description="Helical" evidence="17">
    <location>
        <begin position="313"/>
        <end position="333"/>
    </location>
</feature>
<dbReference type="RefSeq" id="WP_101954105.1">
    <property type="nucleotide sequence ID" value="NZ_PKHE01000006.1"/>
</dbReference>
<evidence type="ECO:0000256" key="6">
    <source>
        <dbReference type="ARBA" id="ARBA00022984"/>
    </source>
</evidence>
<feature type="transmembrane region" description="Helical" evidence="17">
    <location>
        <begin position="167"/>
        <end position="185"/>
    </location>
</feature>
<dbReference type="Proteomes" id="UP000234384">
    <property type="component" value="Unassembled WGS sequence"/>
</dbReference>
<name>A0A2I1K1S4_9LACT</name>
<dbReference type="PANTHER" id="PTHR30474">
    <property type="entry name" value="CELL CYCLE PROTEIN"/>
    <property type="match status" value="1"/>
</dbReference>
<keyword evidence="5" id="KW-0133">Cell shape</keyword>
<feature type="transmembrane region" description="Helical" evidence="17">
    <location>
        <begin position="379"/>
        <end position="402"/>
    </location>
</feature>
<dbReference type="OrthoDB" id="9812661at2"/>
<feature type="transmembrane region" description="Helical" evidence="17">
    <location>
        <begin position="35"/>
        <end position="55"/>
    </location>
</feature>
<keyword evidence="2" id="KW-0328">Glycosyltransferase</keyword>